<comment type="similarity">
    <text evidence="2">Belongs to the EamA transporter family.</text>
</comment>
<reference evidence="9 10" key="1">
    <citation type="submission" date="2023-07" db="EMBL/GenBank/DDBJ databases">
        <title>Sorghum-associated microbial communities from plants grown in Nebraska, USA.</title>
        <authorList>
            <person name="Schachtman D."/>
        </authorList>
    </citation>
    <scope>NUCLEOTIDE SEQUENCE [LARGE SCALE GENOMIC DNA]</scope>
    <source>
        <strain evidence="9 10">CC258</strain>
    </source>
</reference>
<feature type="transmembrane region" description="Helical" evidence="7">
    <location>
        <begin position="269"/>
        <end position="289"/>
    </location>
</feature>
<dbReference type="EMBL" id="JAVDSB010000001">
    <property type="protein sequence ID" value="MDR6550417.1"/>
    <property type="molecule type" value="Genomic_DNA"/>
</dbReference>
<evidence type="ECO:0000313" key="10">
    <source>
        <dbReference type="Proteomes" id="UP001267290"/>
    </source>
</evidence>
<feature type="transmembrane region" description="Helical" evidence="7">
    <location>
        <begin position="120"/>
        <end position="136"/>
    </location>
</feature>
<keyword evidence="6 7" id="KW-0472">Membrane</keyword>
<dbReference type="InterPro" id="IPR000620">
    <property type="entry name" value="EamA_dom"/>
</dbReference>
<keyword evidence="5 7" id="KW-1133">Transmembrane helix</keyword>
<evidence type="ECO:0000313" key="9">
    <source>
        <dbReference type="EMBL" id="MDR6550417.1"/>
    </source>
</evidence>
<feature type="domain" description="EamA" evidence="8">
    <location>
        <begin position="1"/>
        <end position="133"/>
    </location>
</feature>
<feature type="transmembrane region" description="Helical" evidence="7">
    <location>
        <begin position="172"/>
        <end position="194"/>
    </location>
</feature>
<feature type="transmembrane region" description="Helical" evidence="7">
    <location>
        <begin position="214"/>
        <end position="231"/>
    </location>
</feature>
<accession>A0ABU1NUA6</accession>
<keyword evidence="3" id="KW-1003">Cell membrane</keyword>
<evidence type="ECO:0000256" key="4">
    <source>
        <dbReference type="ARBA" id="ARBA00022692"/>
    </source>
</evidence>
<dbReference type="PANTHER" id="PTHR42920">
    <property type="entry name" value="OS03G0707200 PROTEIN-RELATED"/>
    <property type="match status" value="1"/>
</dbReference>
<evidence type="ECO:0000256" key="6">
    <source>
        <dbReference type="ARBA" id="ARBA00023136"/>
    </source>
</evidence>
<evidence type="ECO:0000256" key="2">
    <source>
        <dbReference type="ARBA" id="ARBA00007362"/>
    </source>
</evidence>
<dbReference type="SUPFAM" id="SSF103481">
    <property type="entry name" value="Multidrug resistance efflux transporter EmrE"/>
    <property type="match status" value="2"/>
</dbReference>
<comment type="subcellular location">
    <subcellularLocation>
        <location evidence="1">Cell membrane</location>
        <topology evidence="1">Multi-pass membrane protein</topology>
    </subcellularLocation>
</comment>
<feature type="transmembrane region" description="Helical" evidence="7">
    <location>
        <begin position="142"/>
        <end position="160"/>
    </location>
</feature>
<evidence type="ECO:0000259" key="8">
    <source>
        <dbReference type="Pfam" id="PF00892"/>
    </source>
</evidence>
<feature type="domain" description="EamA" evidence="8">
    <location>
        <begin position="142"/>
        <end position="283"/>
    </location>
</feature>
<feature type="transmembrane region" description="Helical" evidence="7">
    <location>
        <begin position="31"/>
        <end position="48"/>
    </location>
</feature>
<keyword evidence="4 7" id="KW-0812">Transmembrane</keyword>
<dbReference type="RefSeq" id="WP_310225056.1">
    <property type="nucleotide sequence ID" value="NZ_JAVDSB010000001.1"/>
</dbReference>
<sequence length="304" mass="33413">MFGYLAVLGAVLIWGLSYIIMKSTTTEYPQLLFQFWRYCAVSLVYLALFHRSLRAIPVRIWRIGVVQLGSSNFVLGFFSIYAVQYTTPTRVVVINSFIIGVVPLIRWLHDRCMPTRQEKWAIAIAITAIVLLIVRQDEGMNFGDGLAFVGMIGYANSIVLTDRLLSKEQATVSQVSFLGIAGCTLLFATAAAVYVCISNEAKALSPLISQPETLAGIAYMVVFVSLAANLLQVHGQRRLPPVTVSILFCLEPAVTAVLDYALLGNKPSMRVLLCGLLLIVATVTTARPINKSGRRHKEATKITL</sequence>
<evidence type="ECO:0000256" key="1">
    <source>
        <dbReference type="ARBA" id="ARBA00004651"/>
    </source>
</evidence>
<dbReference type="Proteomes" id="UP001267290">
    <property type="component" value="Unassembled WGS sequence"/>
</dbReference>
<organism evidence="9 10">
    <name type="scientific">Paenibacillus qinlingensis</name>
    <dbReference type="NCBI Taxonomy" id="1837343"/>
    <lineage>
        <taxon>Bacteria</taxon>
        <taxon>Bacillati</taxon>
        <taxon>Bacillota</taxon>
        <taxon>Bacilli</taxon>
        <taxon>Bacillales</taxon>
        <taxon>Paenibacillaceae</taxon>
        <taxon>Paenibacillus</taxon>
    </lineage>
</organism>
<dbReference type="PANTHER" id="PTHR42920:SF5">
    <property type="entry name" value="EAMA DOMAIN-CONTAINING PROTEIN"/>
    <property type="match status" value="1"/>
</dbReference>
<gene>
    <name evidence="9" type="ORF">J2736_001600</name>
</gene>
<protein>
    <submittedName>
        <fullName evidence="9">Drug/metabolite transporter (DMT)-like permease</fullName>
    </submittedName>
</protein>
<dbReference type="InterPro" id="IPR051258">
    <property type="entry name" value="Diverse_Substrate_Transporter"/>
</dbReference>
<feature type="transmembrane region" description="Helical" evidence="7">
    <location>
        <begin position="60"/>
        <end position="83"/>
    </location>
</feature>
<evidence type="ECO:0000256" key="7">
    <source>
        <dbReference type="SAM" id="Phobius"/>
    </source>
</evidence>
<feature type="transmembrane region" description="Helical" evidence="7">
    <location>
        <begin position="243"/>
        <end position="263"/>
    </location>
</feature>
<comment type="caution">
    <text evidence="9">The sequence shown here is derived from an EMBL/GenBank/DDBJ whole genome shotgun (WGS) entry which is preliminary data.</text>
</comment>
<feature type="transmembrane region" description="Helical" evidence="7">
    <location>
        <begin position="89"/>
        <end position="108"/>
    </location>
</feature>
<name>A0ABU1NUA6_9BACL</name>
<evidence type="ECO:0000256" key="5">
    <source>
        <dbReference type="ARBA" id="ARBA00022989"/>
    </source>
</evidence>
<proteinExistence type="inferred from homology"/>
<dbReference type="InterPro" id="IPR037185">
    <property type="entry name" value="EmrE-like"/>
</dbReference>
<dbReference type="Pfam" id="PF00892">
    <property type="entry name" value="EamA"/>
    <property type="match status" value="2"/>
</dbReference>
<evidence type="ECO:0000256" key="3">
    <source>
        <dbReference type="ARBA" id="ARBA00022475"/>
    </source>
</evidence>
<keyword evidence="10" id="KW-1185">Reference proteome</keyword>